<proteinExistence type="predicted"/>
<dbReference type="AlphaFoldDB" id="A0A0E9VK47"/>
<accession>A0A0E9VK47</accession>
<reference evidence="1" key="1">
    <citation type="submission" date="2014-11" db="EMBL/GenBank/DDBJ databases">
        <authorList>
            <person name="Amaro Gonzalez C."/>
        </authorList>
    </citation>
    <scope>NUCLEOTIDE SEQUENCE</scope>
</reference>
<dbReference type="EMBL" id="GBXM01030802">
    <property type="protein sequence ID" value="JAH77775.1"/>
    <property type="molecule type" value="Transcribed_RNA"/>
</dbReference>
<organism evidence="1">
    <name type="scientific">Anguilla anguilla</name>
    <name type="common">European freshwater eel</name>
    <name type="synonym">Muraena anguilla</name>
    <dbReference type="NCBI Taxonomy" id="7936"/>
    <lineage>
        <taxon>Eukaryota</taxon>
        <taxon>Metazoa</taxon>
        <taxon>Chordata</taxon>
        <taxon>Craniata</taxon>
        <taxon>Vertebrata</taxon>
        <taxon>Euteleostomi</taxon>
        <taxon>Actinopterygii</taxon>
        <taxon>Neopterygii</taxon>
        <taxon>Teleostei</taxon>
        <taxon>Anguilliformes</taxon>
        <taxon>Anguillidae</taxon>
        <taxon>Anguilla</taxon>
    </lineage>
</organism>
<name>A0A0E9VK47_ANGAN</name>
<reference evidence="1" key="2">
    <citation type="journal article" date="2015" name="Fish Shellfish Immunol.">
        <title>Early steps in the European eel (Anguilla anguilla)-Vibrio vulnificus interaction in the gills: Role of the RtxA13 toxin.</title>
        <authorList>
            <person name="Callol A."/>
            <person name="Pajuelo D."/>
            <person name="Ebbesson L."/>
            <person name="Teles M."/>
            <person name="MacKenzie S."/>
            <person name="Amaro C."/>
        </authorList>
    </citation>
    <scope>NUCLEOTIDE SEQUENCE</scope>
</reference>
<evidence type="ECO:0000313" key="1">
    <source>
        <dbReference type="EMBL" id="JAH77775.1"/>
    </source>
</evidence>
<sequence length="33" mass="3527">MIKKTTVHAHNTDCAITLISFLKVLLLICAGSA</sequence>
<protein>
    <submittedName>
        <fullName evidence="1">Uncharacterized protein</fullName>
    </submittedName>
</protein>